<sequence>MLRELPDEAVEGPIEAAFEELRALAADGRGRCTDALAGALLDAQILALERGDRGEAWRRLDELRARLHGSGAPDLLQDRLAAALFNAHRGGLLLDDEPMRLAALEELRMRARFDPSAAACRVALAELLADRVATSCEDGDEARVAESLAELEQLERHDRGFRVARELARALREQLVAFPAREVEALARLRALGEAHEDGRVDLERARALGRAHARHRSAAVDEDEDADADEAGESADERADAALEALRALVRARGEGEPSLVRELARVLRDVAVFGLGAWESEGAGAGLPGAAERGLNELRLIHERHPADLELGHILLEALLQVHLNAAELGLDEVCEYLQAEADSLLDHHTEAEADAGARAKQRTQRQLGPRAGSEREVELLLALRREHLRMLVTTHARVGDRGEWVRAELLLSRARNLVDLAGGSLGMVELFAQMLVNAHVDAGDSRGGGGAPSELAQALLVELRALARQHLGSSALQRHLATALFNAHVDASRRSEVLGGDLRASEALLEELEALCRANPGQLELPRRLIMALVNHHGMALERGDRDRGAVLLARIRELGSGPEADDHLRVQLAMALGNTLAHSESFGLGQDSARLAHELRVLAARKDASPTLRALVLEELSERFAPKQ</sequence>
<gene>
    <name evidence="2" type="ORF">PPSIR1_28338</name>
</gene>
<name>A6FZU0_9BACT</name>
<dbReference type="Proteomes" id="UP000005801">
    <property type="component" value="Unassembled WGS sequence"/>
</dbReference>
<evidence type="ECO:0000256" key="1">
    <source>
        <dbReference type="SAM" id="MobiDB-lite"/>
    </source>
</evidence>
<feature type="compositionally biased region" description="Acidic residues" evidence="1">
    <location>
        <begin position="221"/>
        <end position="235"/>
    </location>
</feature>
<reference evidence="2 3" key="1">
    <citation type="submission" date="2007-06" db="EMBL/GenBank/DDBJ databases">
        <authorList>
            <person name="Shimkets L."/>
            <person name="Ferriera S."/>
            <person name="Johnson J."/>
            <person name="Kravitz S."/>
            <person name="Beeson K."/>
            <person name="Sutton G."/>
            <person name="Rogers Y.-H."/>
            <person name="Friedman R."/>
            <person name="Frazier M."/>
            <person name="Venter J.C."/>
        </authorList>
    </citation>
    <scope>NUCLEOTIDE SEQUENCE [LARGE SCALE GENOMIC DNA]</scope>
    <source>
        <strain evidence="2 3">SIR-1</strain>
    </source>
</reference>
<feature type="region of interest" description="Disordered" evidence="1">
    <location>
        <begin position="214"/>
        <end position="237"/>
    </location>
</feature>
<protein>
    <submittedName>
        <fullName evidence="2">Uncharacterized protein</fullName>
    </submittedName>
</protein>
<proteinExistence type="predicted"/>
<organism evidence="2 3">
    <name type="scientific">Plesiocystis pacifica SIR-1</name>
    <dbReference type="NCBI Taxonomy" id="391625"/>
    <lineage>
        <taxon>Bacteria</taxon>
        <taxon>Pseudomonadati</taxon>
        <taxon>Myxococcota</taxon>
        <taxon>Polyangia</taxon>
        <taxon>Nannocystales</taxon>
        <taxon>Nannocystaceae</taxon>
        <taxon>Plesiocystis</taxon>
    </lineage>
</organism>
<dbReference type="AlphaFoldDB" id="A6FZU0"/>
<evidence type="ECO:0000313" key="2">
    <source>
        <dbReference type="EMBL" id="EDM80896.1"/>
    </source>
</evidence>
<dbReference type="EMBL" id="ABCS01000007">
    <property type="protein sequence ID" value="EDM80896.1"/>
    <property type="molecule type" value="Genomic_DNA"/>
</dbReference>
<accession>A6FZU0</accession>
<evidence type="ECO:0000313" key="3">
    <source>
        <dbReference type="Proteomes" id="UP000005801"/>
    </source>
</evidence>
<keyword evidence="3" id="KW-1185">Reference proteome</keyword>
<comment type="caution">
    <text evidence="2">The sequence shown here is derived from an EMBL/GenBank/DDBJ whole genome shotgun (WGS) entry which is preliminary data.</text>
</comment>